<accession>A0A1H3FPF9</accession>
<feature type="compositionally biased region" description="Gly residues" evidence="1">
    <location>
        <begin position="180"/>
        <end position="189"/>
    </location>
</feature>
<keyword evidence="3" id="KW-1185">Reference proteome</keyword>
<dbReference type="RefSeq" id="WP_175454587.1">
    <property type="nucleotide sequence ID" value="NZ_FNPB01000004.1"/>
</dbReference>
<reference evidence="3" key="1">
    <citation type="submission" date="2016-10" db="EMBL/GenBank/DDBJ databases">
        <authorList>
            <person name="Varghese N."/>
            <person name="Submissions S."/>
        </authorList>
    </citation>
    <scope>NUCLEOTIDE SEQUENCE [LARGE SCALE GENOMIC DNA]</scope>
    <source>
        <strain evidence="3">CGMCC 1.10118</strain>
    </source>
</reference>
<dbReference type="STRING" id="660517.SAMN04487946_10464"/>
<sequence>MPEGSDTVRLPLEPLRQRIADVTGRSASFVDLTDVELAGNSLEVTYTTPDEDAPVVEVVVEGPSGETDATPVRLDTPSGLKVYGELLRIEYAGRDAETDEILVSVSQRTGDDWRTLLGCGQMWSVETDRGGETVGITCYAETPSAETEDEADAENTDESPDSDRSDDEQTTERASKEGDGGGGFLGSLD</sequence>
<feature type="region of interest" description="Disordered" evidence="1">
    <location>
        <begin position="142"/>
        <end position="189"/>
    </location>
</feature>
<gene>
    <name evidence="2" type="ORF">SAMN04487946_10464</name>
</gene>
<dbReference type="Proteomes" id="UP000199170">
    <property type="component" value="Unassembled WGS sequence"/>
</dbReference>
<feature type="compositionally biased region" description="Acidic residues" evidence="1">
    <location>
        <begin position="146"/>
        <end position="169"/>
    </location>
</feature>
<feature type="compositionally biased region" description="Basic and acidic residues" evidence="1">
    <location>
        <begin position="170"/>
        <end position="179"/>
    </location>
</feature>
<evidence type="ECO:0000256" key="1">
    <source>
        <dbReference type="SAM" id="MobiDB-lite"/>
    </source>
</evidence>
<proteinExistence type="predicted"/>
<dbReference type="EMBL" id="FNPB01000004">
    <property type="protein sequence ID" value="SDX92268.1"/>
    <property type="molecule type" value="Genomic_DNA"/>
</dbReference>
<protein>
    <submittedName>
        <fullName evidence="2">Uncharacterized protein</fullName>
    </submittedName>
</protein>
<name>A0A1H3FPF9_9EURY</name>
<dbReference type="OrthoDB" id="285096at2157"/>
<evidence type="ECO:0000313" key="3">
    <source>
        <dbReference type="Proteomes" id="UP000199170"/>
    </source>
</evidence>
<evidence type="ECO:0000313" key="2">
    <source>
        <dbReference type="EMBL" id="SDX92268.1"/>
    </source>
</evidence>
<organism evidence="2 3">
    <name type="scientific">Halobellus clavatus</name>
    <dbReference type="NCBI Taxonomy" id="660517"/>
    <lineage>
        <taxon>Archaea</taxon>
        <taxon>Methanobacteriati</taxon>
        <taxon>Methanobacteriota</taxon>
        <taxon>Stenosarchaea group</taxon>
        <taxon>Halobacteria</taxon>
        <taxon>Halobacteriales</taxon>
        <taxon>Haloferacaceae</taxon>
        <taxon>Halobellus</taxon>
    </lineage>
</organism>
<dbReference type="AlphaFoldDB" id="A0A1H3FPF9"/>